<evidence type="ECO:0000313" key="1">
    <source>
        <dbReference type="EMBL" id="QFY41939.1"/>
    </source>
</evidence>
<proteinExistence type="predicted"/>
<evidence type="ECO:0008006" key="3">
    <source>
        <dbReference type="Google" id="ProtNLM"/>
    </source>
</evidence>
<gene>
    <name evidence="1" type="ORF">F6R98_04260</name>
</gene>
<dbReference type="InParanoid" id="A0A5Q0BEK4"/>
<name>A0A5Q0BEK4_9GAMM</name>
<dbReference type="AlphaFoldDB" id="A0A5Q0BEK4"/>
<protein>
    <recommendedName>
        <fullName evidence="3">DUF2383 domain-containing protein</fullName>
    </recommendedName>
</protein>
<dbReference type="RefSeq" id="WP_153247924.1">
    <property type="nucleotide sequence ID" value="NZ_CP044205.1"/>
</dbReference>
<dbReference type="EMBL" id="CP044205">
    <property type="protein sequence ID" value="QFY41939.1"/>
    <property type="molecule type" value="Genomic_DNA"/>
</dbReference>
<dbReference type="Proteomes" id="UP000325755">
    <property type="component" value="Chromosome"/>
</dbReference>
<dbReference type="OrthoDB" id="278693at2"/>
<evidence type="ECO:0000313" key="2">
    <source>
        <dbReference type="Proteomes" id="UP000325755"/>
    </source>
</evidence>
<sequence>MHNFEQVKDVIHYGKETHAGLQHLYSTINTCDQHVRVGMLLDFLSQHEHQREQGLAAFEQGGDAHILDTWMQYAPNIDIGRQIDGTPIHAGMSVDDVIGLVINFNNSLMELYREAAMETDIPSARAVFDNLRCMEGKEKMKIVRDAMMLQDM</sequence>
<organism evidence="1 2">
    <name type="scientific">Candidatus Methylospira mobilis</name>
    <dbReference type="NCBI Taxonomy" id="1808979"/>
    <lineage>
        <taxon>Bacteria</taxon>
        <taxon>Pseudomonadati</taxon>
        <taxon>Pseudomonadota</taxon>
        <taxon>Gammaproteobacteria</taxon>
        <taxon>Methylococcales</taxon>
        <taxon>Methylococcaceae</taxon>
        <taxon>Candidatus Methylospira</taxon>
    </lineage>
</organism>
<accession>A0A5Q0BEK4</accession>
<keyword evidence="2" id="KW-1185">Reference proteome</keyword>
<dbReference type="KEGG" id="mmob:F6R98_04260"/>
<reference evidence="1 2" key="1">
    <citation type="submission" date="2019-09" db="EMBL/GenBank/DDBJ databases">
        <title>Ecophysiology of the spiral-shaped methanotroph Methylospira mobilis as revealed by the complete genome sequence.</title>
        <authorList>
            <person name="Oshkin I.Y."/>
            <person name="Dedysh S.N."/>
            <person name="Miroshnikov K."/>
            <person name="Danilova O.V."/>
            <person name="Hakobyan A."/>
            <person name="Liesack W."/>
        </authorList>
    </citation>
    <scope>NUCLEOTIDE SEQUENCE [LARGE SCALE GENOMIC DNA]</scope>
    <source>
        <strain evidence="1 2">Shm1</strain>
    </source>
</reference>